<evidence type="ECO:0000259" key="14">
    <source>
        <dbReference type="Pfam" id="PF01435"/>
    </source>
</evidence>
<evidence type="ECO:0000256" key="5">
    <source>
        <dbReference type="ARBA" id="ARBA00022723"/>
    </source>
</evidence>
<dbReference type="Proteomes" id="UP000604737">
    <property type="component" value="Unassembled WGS sequence"/>
</dbReference>
<dbReference type="Gene3D" id="3.30.2010.10">
    <property type="entry name" value="Metalloproteases ('zincins'), catalytic domain"/>
    <property type="match status" value="1"/>
</dbReference>
<feature type="domain" description="Peptidase M48" evidence="14">
    <location>
        <begin position="70"/>
        <end position="147"/>
    </location>
</feature>
<keyword evidence="2" id="KW-1003">Cell membrane</keyword>
<evidence type="ECO:0000313" key="15">
    <source>
        <dbReference type="EMBL" id="GHD66233.1"/>
    </source>
</evidence>
<comment type="similarity">
    <text evidence="11">Belongs to the peptidase M48 family.</text>
</comment>
<evidence type="ECO:0000256" key="9">
    <source>
        <dbReference type="ARBA" id="ARBA00023049"/>
    </source>
</evidence>
<comment type="subcellular location">
    <subcellularLocation>
        <location evidence="1">Cell membrane</location>
        <topology evidence="1">Multi-pass membrane protein</topology>
    </subcellularLocation>
</comment>
<evidence type="ECO:0000256" key="7">
    <source>
        <dbReference type="ARBA" id="ARBA00022833"/>
    </source>
</evidence>
<organism evidence="15 16">
    <name type="scientific">Jeongeupia chitinilytica</name>
    <dbReference type="NCBI Taxonomy" id="1041641"/>
    <lineage>
        <taxon>Bacteria</taxon>
        <taxon>Pseudomonadati</taxon>
        <taxon>Pseudomonadota</taxon>
        <taxon>Betaproteobacteria</taxon>
        <taxon>Neisseriales</taxon>
        <taxon>Chitinibacteraceae</taxon>
        <taxon>Jeongeupia</taxon>
    </lineage>
</organism>
<feature type="coiled-coil region" evidence="12">
    <location>
        <begin position="326"/>
        <end position="353"/>
    </location>
</feature>
<reference evidence="16" key="1">
    <citation type="journal article" date="2019" name="Int. J. Syst. Evol. Microbiol.">
        <title>The Global Catalogue of Microorganisms (GCM) 10K type strain sequencing project: providing services to taxonomists for standard genome sequencing and annotation.</title>
        <authorList>
            <consortium name="The Broad Institute Genomics Platform"/>
            <consortium name="The Broad Institute Genome Sequencing Center for Infectious Disease"/>
            <person name="Wu L."/>
            <person name="Ma J."/>
        </authorList>
    </citation>
    <scope>NUCLEOTIDE SEQUENCE [LARGE SCALE GENOMIC DNA]</scope>
    <source>
        <strain evidence="16">KCTC 23701</strain>
    </source>
</reference>
<dbReference type="InterPro" id="IPR050083">
    <property type="entry name" value="HtpX_protease"/>
</dbReference>
<evidence type="ECO:0000256" key="4">
    <source>
        <dbReference type="ARBA" id="ARBA00022692"/>
    </source>
</evidence>
<accession>A0ABQ3H5X1</accession>
<comment type="cofactor">
    <cofactor evidence="11">
        <name>Zn(2+)</name>
        <dbReference type="ChEBI" id="CHEBI:29105"/>
    </cofactor>
    <text evidence="11">Binds 1 zinc ion per subunit.</text>
</comment>
<evidence type="ECO:0000313" key="16">
    <source>
        <dbReference type="Proteomes" id="UP000604737"/>
    </source>
</evidence>
<keyword evidence="3 11" id="KW-0645">Protease</keyword>
<proteinExistence type="inferred from homology"/>
<evidence type="ECO:0000256" key="2">
    <source>
        <dbReference type="ARBA" id="ARBA00022475"/>
    </source>
</evidence>
<dbReference type="Gene3D" id="3.30.700.10">
    <property type="entry name" value="Glycoprotein, Type 4 Pilin"/>
    <property type="match status" value="1"/>
</dbReference>
<keyword evidence="5" id="KW-0479">Metal-binding</keyword>
<keyword evidence="12" id="KW-0175">Coiled coil</keyword>
<evidence type="ECO:0000256" key="10">
    <source>
        <dbReference type="ARBA" id="ARBA00023136"/>
    </source>
</evidence>
<evidence type="ECO:0000256" key="8">
    <source>
        <dbReference type="ARBA" id="ARBA00022989"/>
    </source>
</evidence>
<dbReference type="EMBL" id="BMYO01000007">
    <property type="protein sequence ID" value="GHD66233.1"/>
    <property type="molecule type" value="Genomic_DNA"/>
</dbReference>
<gene>
    <name evidence="15" type="ORF">GCM10007350_28220</name>
</gene>
<dbReference type="Pfam" id="PF01435">
    <property type="entry name" value="Peptidase_M48"/>
    <property type="match status" value="2"/>
</dbReference>
<keyword evidence="4 13" id="KW-0812">Transmembrane</keyword>
<keyword evidence="7 11" id="KW-0862">Zinc</keyword>
<evidence type="ECO:0000256" key="13">
    <source>
        <dbReference type="SAM" id="Phobius"/>
    </source>
</evidence>
<evidence type="ECO:0000256" key="3">
    <source>
        <dbReference type="ARBA" id="ARBA00022670"/>
    </source>
</evidence>
<dbReference type="InterPro" id="IPR001915">
    <property type="entry name" value="Peptidase_M48"/>
</dbReference>
<comment type="caution">
    <text evidence="15">The sequence shown here is derived from an EMBL/GenBank/DDBJ whole genome shotgun (WGS) entry which is preliminary data.</text>
</comment>
<evidence type="ECO:0000256" key="11">
    <source>
        <dbReference type="RuleBase" id="RU003983"/>
    </source>
</evidence>
<dbReference type="PANTHER" id="PTHR43221:SF1">
    <property type="entry name" value="PROTEASE HTPX"/>
    <property type="match status" value="1"/>
</dbReference>
<evidence type="ECO:0000256" key="6">
    <source>
        <dbReference type="ARBA" id="ARBA00022801"/>
    </source>
</evidence>
<keyword evidence="8 13" id="KW-1133">Transmembrane helix</keyword>
<keyword evidence="9 11" id="KW-0482">Metalloprotease</keyword>
<name>A0ABQ3H5X1_9NEIS</name>
<keyword evidence="10 13" id="KW-0472">Membrane</keyword>
<evidence type="ECO:0000256" key="12">
    <source>
        <dbReference type="SAM" id="Coils"/>
    </source>
</evidence>
<feature type="domain" description="Peptidase M48" evidence="14">
    <location>
        <begin position="155"/>
        <end position="241"/>
    </location>
</feature>
<dbReference type="CDD" id="cd07325">
    <property type="entry name" value="M48_Ste24p_like"/>
    <property type="match status" value="1"/>
</dbReference>
<evidence type="ECO:0000256" key="1">
    <source>
        <dbReference type="ARBA" id="ARBA00004651"/>
    </source>
</evidence>
<feature type="transmembrane region" description="Helical" evidence="13">
    <location>
        <begin position="148"/>
        <end position="165"/>
    </location>
</feature>
<protein>
    <submittedName>
        <fullName evidence="15">Peptidase M48</fullName>
    </submittedName>
</protein>
<sequence length="363" mass="40281">MMELVYAKEKSLFAIMMVLASLVWLVLIVCTLGIALLYVLMGFLVYLVTQSAFISYLRGTAVHVTAEQLPQLHQRIQHCAHKLQIRDVPDAFVLQADGMLNALATKFLGRRYIVLFSSVLDALEDHPEAIDFYIGHELGHLRRNHLNWSPFLMIVGWIPFLGAAYRRAQEYTCDRHGLACCDNPLDAQRAIATLAAGGSYRQVDVRRYSGQIDWSRGFWMSFHELVSSYPWLTKRMYAVQELSAGREPVMPGRNPMAFVLALFVPNAGTGAAGSLILVAMIGIMAAVALPAYHQYQQRAAERSLGLSHEELGVDDAAAEHLVTTVENDAASDLAHAEKQADEARAALEAIQKEIATRQPSAKE</sequence>
<keyword evidence="6 11" id="KW-0378">Hydrolase</keyword>
<keyword evidence="16" id="KW-1185">Reference proteome</keyword>
<feature type="transmembrane region" description="Helical" evidence="13">
    <location>
        <begin position="256"/>
        <end position="289"/>
    </location>
</feature>
<dbReference type="PANTHER" id="PTHR43221">
    <property type="entry name" value="PROTEASE HTPX"/>
    <property type="match status" value="1"/>
</dbReference>
<feature type="transmembrane region" description="Helical" evidence="13">
    <location>
        <begin position="12"/>
        <end position="41"/>
    </location>
</feature>